<sequence length="1199" mass="131988">MFSFKKKDKEKKEKKKESKRNKEMSQEELSRLEDIKKGLKKSSSRHKAGAPSHLPVKSHAYTVPEEHSNGQYSMEISLGVNERSVDGPLTSPSGSDASGASTPGYEKGSTGDVRILPASAPPLENIAEETRHTKEATFEKKRKSSKGKGILKLRSSSHASTDAPVNEVVVKVNDTVLLAKNTAFNERVGDEVDGELGYQIPHPKAEPEAPGEKTFNVDLRLPVVAPPKPPRARDVILSRQPNGGFGFTLRRTNIEERSGPDGAITRRQVHFAEPSATQRENATGLLPGDRLVEVNGTNVENSPRDGIIELIRSSGDAVTLKVQPIPELIELSMRSGMDGSEVHFEEQLLKTGTLARSASLRHKDKKAKSDEQLAQEKAWLEAERVWLVHRGGFSSAKRLARTPNGVSAGEDSNQLMMGEGKVKVKLEQGEEVLEVEEEDVEKANPPQFDRAEDLATLQFLNESSVLHTLRQRYGANLIHSYAGRNLIVINPTHQLSVYSDKHAKSVIQMFRGCKLEDMPPHIYASAQTAYRSMQSTRKDQSIVFMGRSGGGKSWNVRHILQYLTIVSGTNNNIVTVDKITGVTTLLDAFGGARTIQNTSATRCASIYSLDFDHLGQIASSSLQILMLEKYRIVRKPQEERAFNIFYYLMAGADSSLNQDLSLHKMSKENPYIRPLLKSEEVDHAKLMWQKVVNSCQLLNFTADECKGLWCVLAAIIHLGAAGATKGSGSAKAQFLHPSEAQRAATLLGVSLEDLARNTFNPKATGTPTRSNLRAIPSDGGSDGSGSGGATEALEGMISGLYSELVNAVVSLVNRGLSSTYRTKSSILVVDLPGLQIPDGCGRKTGASFQDLCNNYAQERLQLLFHDTSVTQQKDKYAQENIEVDLGRESEAESSPGIMVNLIDRQQGLIRTSNPDLRNTDQKGILWLLDEESIFPGASDDSFLERLYLHYHEEANRSDGAIKQSTNKKSFILNHIQGTVPITYNATNWLRQSREHPAIRSASVVLQESQKPNISHLFISLSGSLPSSMVGSVAGIEGSSSLRRASSIRRAWTSGTAAIKRKSLCLQAKYQVDGIIESIRRTRLHFVHCLLPHADAGLCEARIIAGKPPNSPSNNDLLNVPLLRSQVRGSKVMAAIRIFRFGFPESMLYQEFRYRFEILAPTEAKMPEPVMDEKKAVGLLLTHLDLDQSSFRLGLSQVRT</sequence>
<dbReference type="RefSeq" id="XP_030848212.1">
    <property type="nucleotide sequence ID" value="XM_030992352.1"/>
</dbReference>
<feature type="region of interest" description="Disordered" evidence="7">
    <location>
        <begin position="758"/>
        <end position="788"/>
    </location>
</feature>
<dbReference type="GO" id="GO:0005524">
    <property type="term" value="F:ATP binding"/>
    <property type="evidence" value="ECO:0007669"/>
    <property type="project" value="UniProtKB-UniRule"/>
</dbReference>
<protein>
    <submittedName>
        <fullName evidence="10">Uncharacterized protein</fullName>
    </submittedName>
</protein>
<feature type="compositionally biased region" description="Polar residues" evidence="7">
    <location>
        <begin position="90"/>
        <end position="101"/>
    </location>
</feature>
<dbReference type="OrthoDB" id="2914378at2759"/>
<evidence type="ECO:0000256" key="6">
    <source>
        <dbReference type="PROSITE-ProRule" id="PRU00782"/>
    </source>
</evidence>
<comment type="caution">
    <text evidence="6">Lacks conserved residue(s) required for the propagation of feature annotation.</text>
</comment>
<dbReference type="RefSeq" id="XP_030848211.1">
    <property type="nucleotide sequence ID" value="XM_030992351.1"/>
</dbReference>
<dbReference type="PROSITE" id="PS51456">
    <property type="entry name" value="MYOSIN_MOTOR"/>
    <property type="match status" value="1"/>
</dbReference>
<feature type="compositionally biased region" description="Basic and acidic residues" evidence="7">
    <location>
        <begin position="128"/>
        <end position="139"/>
    </location>
</feature>
<dbReference type="SUPFAM" id="SSF52540">
    <property type="entry name" value="P-loop containing nucleoside triphosphate hydrolases"/>
    <property type="match status" value="1"/>
</dbReference>
<feature type="compositionally biased region" description="Basic and acidic residues" evidence="7">
    <location>
        <begin position="20"/>
        <end position="37"/>
    </location>
</feature>
<dbReference type="Proteomes" id="UP000007110">
    <property type="component" value="Unassembled WGS sequence"/>
</dbReference>
<dbReference type="PROSITE" id="PS50106">
    <property type="entry name" value="PDZ"/>
    <property type="match status" value="1"/>
</dbReference>
<name>A0A7M7P9A5_STRPU</name>
<dbReference type="PANTHER" id="PTHR13140">
    <property type="entry name" value="MYOSIN"/>
    <property type="match status" value="1"/>
</dbReference>
<dbReference type="Gene3D" id="2.30.42.10">
    <property type="match status" value="1"/>
</dbReference>
<feature type="binding site" evidence="6">
    <location>
        <begin position="546"/>
        <end position="553"/>
    </location>
    <ligand>
        <name>ATP</name>
        <dbReference type="ChEBI" id="CHEBI:30616"/>
    </ligand>
</feature>
<feature type="domain" description="Myosin motor" evidence="9">
    <location>
        <begin position="449"/>
        <end position="1199"/>
    </location>
</feature>
<evidence type="ECO:0000259" key="8">
    <source>
        <dbReference type="PROSITE" id="PS50106"/>
    </source>
</evidence>
<keyword evidence="1 6" id="KW-0547">Nucleotide-binding</keyword>
<feature type="region of interest" description="Disordered" evidence="7">
    <location>
        <begin position="1"/>
        <end position="161"/>
    </location>
</feature>
<dbReference type="Gene3D" id="1.20.58.530">
    <property type="match status" value="1"/>
</dbReference>
<dbReference type="InterPro" id="IPR036034">
    <property type="entry name" value="PDZ_sf"/>
</dbReference>
<dbReference type="SMART" id="SM00242">
    <property type="entry name" value="MYSc"/>
    <property type="match status" value="1"/>
</dbReference>
<dbReference type="InterPro" id="IPR036961">
    <property type="entry name" value="Kinesin_motor_dom_sf"/>
</dbReference>
<reference evidence="10" key="2">
    <citation type="submission" date="2021-01" db="UniProtKB">
        <authorList>
            <consortium name="EnsemblMetazoa"/>
        </authorList>
    </citation>
    <scope>IDENTIFICATION</scope>
</reference>
<dbReference type="Gene3D" id="1.20.120.720">
    <property type="entry name" value="Myosin VI head, motor domain, U50 subdomain"/>
    <property type="match status" value="1"/>
</dbReference>
<dbReference type="Pfam" id="PF00595">
    <property type="entry name" value="PDZ"/>
    <property type="match status" value="1"/>
</dbReference>
<dbReference type="SUPFAM" id="SSF50156">
    <property type="entry name" value="PDZ domain-like"/>
    <property type="match status" value="1"/>
</dbReference>
<reference evidence="11" key="1">
    <citation type="submission" date="2015-02" db="EMBL/GenBank/DDBJ databases">
        <title>Genome sequencing for Strongylocentrotus purpuratus.</title>
        <authorList>
            <person name="Murali S."/>
            <person name="Liu Y."/>
            <person name="Vee V."/>
            <person name="English A."/>
            <person name="Wang M."/>
            <person name="Skinner E."/>
            <person name="Han Y."/>
            <person name="Muzny D.M."/>
            <person name="Worley K.C."/>
            <person name="Gibbs R.A."/>
        </authorList>
    </citation>
    <scope>NUCLEOTIDE SEQUENCE</scope>
</reference>
<evidence type="ECO:0000256" key="2">
    <source>
        <dbReference type="ARBA" id="ARBA00022840"/>
    </source>
</evidence>
<feature type="compositionally biased region" description="Basic residues" evidence="7">
    <location>
        <begin position="38"/>
        <end position="48"/>
    </location>
</feature>
<dbReference type="InterPro" id="IPR001609">
    <property type="entry name" value="Myosin_head_motor_dom-like"/>
</dbReference>
<organism evidence="10 11">
    <name type="scientific">Strongylocentrotus purpuratus</name>
    <name type="common">Purple sea urchin</name>
    <dbReference type="NCBI Taxonomy" id="7668"/>
    <lineage>
        <taxon>Eukaryota</taxon>
        <taxon>Metazoa</taxon>
        <taxon>Echinodermata</taxon>
        <taxon>Eleutherozoa</taxon>
        <taxon>Echinozoa</taxon>
        <taxon>Echinoidea</taxon>
        <taxon>Euechinoidea</taxon>
        <taxon>Echinacea</taxon>
        <taxon>Camarodonta</taxon>
        <taxon>Echinidea</taxon>
        <taxon>Strongylocentrotidae</taxon>
        <taxon>Strongylocentrotus</taxon>
    </lineage>
</organism>
<evidence type="ECO:0000256" key="7">
    <source>
        <dbReference type="SAM" id="MobiDB-lite"/>
    </source>
</evidence>
<dbReference type="GO" id="GO:0016459">
    <property type="term" value="C:myosin complex"/>
    <property type="evidence" value="ECO:0007669"/>
    <property type="project" value="UniProtKB-KW"/>
</dbReference>
<feature type="compositionally biased region" description="Polar residues" evidence="7">
    <location>
        <begin position="758"/>
        <end position="771"/>
    </location>
</feature>
<keyword evidence="5 6" id="KW-0009">Actin-binding</keyword>
<proteinExistence type="inferred from homology"/>
<keyword evidence="11" id="KW-1185">Reference proteome</keyword>
<dbReference type="EnsemblMetazoa" id="XM_030992351">
    <property type="protein sequence ID" value="XP_030848211"/>
    <property type="gene ID" value="LOC586216"/>
</dbReference>
<dbReference type="OMA" id="HKMFNFM"/>
<dbReference type="InterPro" id="IPR036064">
    <property type="entry name" value="MYSc_Myo18"/>
</dbReference>
<evidence type="ECO:0000256" key="5">
    <source>
        <dbReference type="ARBA" id="ARBA00023203"/>
    </source>
</evidence>
<feature type="compositionally biased region" description="Basic residues" evidence="7">
    <location>
        <begin position="140"/>
        <end position="151"/>
    </location>
</feature>
<evidence type="ECO:0000313" key="11">
    <source>
        <dbReference type="Proteomes" id="UP000007110"/>
    </source>
</evidence>
<keyword evidence="2 6" id="KW-0067">ATP-binding</keyword>
<dbReference type="EnsemblMetazoa" id="XM_030992352">
    <property type="protein sequence ID" value="XP_030848212"/>
    <property type="gene ID" value="LOC586216"/>
</dbReference>
<dbReference type="Gene3D" id="1.20.58.60">
    <property type="match status" value="1"/>
</dbReference>
<dbReference type="GO" id="GO:0003774">
    <property type="term" value="F:cytoskeletal motor activity"/>
    <property type="evidence" value="ECO:0007669"/>
    <property type="project" value="UniProtKB-UniRule"/>
</dbReference>
<comment type="similarity">
    <text evidence="6">Belongs to the TRAFAC class myosin-kinesin ATPase superfamily. Myosin family.</text>
</comment>
<evidence type="ECO:0000256" key="1">
    <source>
        <dbReference type="ARBA" id="ARBA00022741"/>
    </source>
</evidence>
<dbReference type="PANTHER" id="PTHR13140:SF706">
    <property type="entry name" value="DILUTE CLASS UNCONVENTIONAL MYOSIN, ISOFORM C"/>
    <property type="match status" value="1"/>
</dbReference>
<dbReference type="RefSeq" id="XP_030848209.1">
    <property type="nucleotide sequence ID" value="XM_030992349.1"/>
</dbReference>
<dbReference type="Gene3D" id="1.10.10.820">
    <property type="match status" value="1"/>
</dbReference>
<dbReference type="AlphaFoldDB" id="A0A7M7P9A5"/>
<dbReference type="EnsemblMetazoa" id="XM_030992349">
    <property type="protein sequence ID" value="XP_030848209"/>
    <property type="gene ID" value="LOC586216"/>
</dbReference>
<feature type="compositionally biased region" description="Basic and acidic residues" evidence="7">
    <location>
        <begin position="1"/>
        <end position="11"/>
    </location>
</feature>
<evidence type="ECO:0000259" key="9">
    <source>
        <dbReference type="PROSITE" id="PS51456"/>
    </source>
</evidence>
<dbReference type="GeneID" id="586216"/>
<accession>A0A7M7P9A5</accession>
<evidence type="ECO:0000256" key="4">
    <source>
        <dbReference type="ARBA" id="ARBA00023175"/>
    </source>
</evidence>
<dbReference type="SMART" id="SM00228">
    <property type="entry name" value="PDZ"/>
    <property type="match status" value="1"/>
</dbReference>
<evidence type="ECO:0000313" key="10">
    <source>
        <dbReference type="EnsemblMetazoa" id="XP_030848210"/>
    </source>
</evidence>
<keyword evidence="3 6" id="KW-0518">Myosin</keyword>
<dbReference type="CDD" id="cd01386">
    <property type="entry name" value="MYSc_Myo18"/>
    <property type="match status" value="1"/>
</dbReference>
<dbReference type="InterPro" id="IPR027417">
    <property type="entry name" value="P-loop_NTPase"/>
</dbReference>
<dbReference type="PRINTS" id="PR00193">
    <property type="entry name" value="MYOSINHEAVY"/>
</dbReference>
<feature type="domain" description="PDZ" evidence="8">
    <location>
        <begin position="234"/>
        <end position="326"/>
    </location>
</feature>
<dbReference type="InterPro" id="IPR001478">
    <property type="entry name" value="PDZ"/>
</dbReference>
<keyword evidence="4 6" id="KW-0505">Motor protein</keyword>
<evidence type="ECO:0000256" key="3">
    <source>
        <dbReference type="ARBA" id="ARBA00023123"/>
    </source>
</evidence>
<dbReference type="Gene3D" id="3.40.850.10">
    <property type="entry name" value="Kinesin motor domain"/>
    <property type="match status" value="1"/>
</dbReference>
<dbReference type="InParanoid" id="A0A7M7P9A5"/>
<dbReference type="KEGG" id="spu:586216"/>
<dbReference type="RefSeq" id="XP_030848210.1">
    <property type="nucleotide sequence ID" value="XM_030992350.1"/>
</dbReference>
<dbReference type="EnsemblMetazoa" id="XM_030992350">
    <property type="protein sequence ID" value="XP_030848210"/>
    <property type="gene ID" value="LOC586216"/>
</dbReference>
<dbReference type="CDD" id="cd06747">
    <property type="entry name" value="PDZ_MYO18-like"/>
    <property type="match status" value="1"/>
</dbReference>
<dbReference type="Pfam" id="PF00063">
    <property type="entry name" value="Myosin_head"/>
    <property type="match status" value="1"/>
</dbReference>
<dbReference type="GO" id="GO:0003779">
    <property type="term" value="F:actin binding"/>
    <property type="evidence" value="ECO:0007669"/>
    <property type="project" value="UniProtKB-KW"/>
</dbReference>
<dbReference type="FunFam" id="2.30.42.10:FF:000059">
    <property type="entry name" value="unconventional myosin-XVIIIa isoform X1"/>
    <property type="match status" value="1"/>
</dbReference>